<dbReference type="RefSeq" id="WP_189733821.1">
    <property type="nucleotide sequence ID" value="NZ_BMUP01000001.1"/>
</dbReference>
<dbReference type="EMBL" id="JACHXE010000001">
    <property type="protein sequence ID" value="MBB3074353.1"/>
    <property type="molecule type" value="Genomic_DNA"/>
</dbReference>
<feature type="region of interest" description="Disordered" evidence="1">
    <location>
        <begin position="51"/>
        <end position="77"/>
    </location>
</feature>
<reference evidence="2 3" key="1">
    <citation type="submission" date="2020-08" db="EMBL/GenBank/DDBJ databases">
        <title>Genomic Encyclopedia of Type Strains, Phase III (KMG-III): the genomes of soil and plant-associated and newly described type strains.</title>
        <authorList>
            <person name="Whitman W."/>
        </authorList>
    </citation>
    <scope>NUCLEOTIDE SEQUENCE [LARGE SCALE GENOMIC DNA]</scope>
    <source>
        <strain evidence="2 3">CECT 3237</strain>
    </source>
</reference>
<protein>
    <submittedName>
        <fullName evidence="2">Uncharacterized protein</fullName>
    </submittedName>
</protein>
<gene>
    <name evidence="2" type="ORF">FHS41_000822</name>
</gene>
<evidence type="ECO:0000313" key="2">
    <source>
        <dbReference type="EMBL" id="MBB3074353.1"/>
    </source>
</evidence>
<proteinExistence type="predicted"/>
<name>A0A7W4ZKU2_9ACTN</name>
<dbReference type="AlphaFoldDB" id="A0A7W4ZKU2"/>
<sequence length="77" mass="7755">MTGPSYDEAGLCGPPFDGAGLCGPPFDGAGLSVPLPGERSLTVARPAFRPGARTPRRVHGGGIEPVGVGRRACPGRT</sequence>
<comment type="caution">
    <text evidence="2">The sequence shown here is derived from an EMBL/GenBank/DDBJ whole genome shotgun (WGS) entry which is preliminary data.</text>
</comment>
<evidence type="ECO:0000256" key="1">
    <source>
        <dbReference type="SAM" id="MobiDB-lite"/>
    </source>
</evidence>
<keyword evidence="3" id="KW-1185">Reference proteome</keyword>
<evidence type="ECO:0000313" key="3">
    <source>
        <dbReference type="Proteomes" id="UP000572907"/>
    </source>
</evidence>
<dbReference type="Proteomes" id="UP000572907">
    <property type="component" value="Unassembled WGS sequence"/>
</dbReference>
<accession>A0A7W4ZKU2</accession>
<organism evidence="2 3">
    <name type="scientific">Streptomyces violarus</name>
    <dbReference type="NCBI Taxonomy" id="67380"/>
    <lineage>
        <taxon>Bacteria</taxon>
        <taxon>Bacillati</taxon>
        <taxon>Actinomycetota</taxon>
        <taxon>Actinomycetes</taxon>
        <taxon>Kitasatosporales</taxon>
        <taxon>Streptomycetaceae</taxon>
        <taxon>Streptomyces</taxon>
    </lineage>
</organism>